<keyword evidence="1" id="KW-1133">Transmembrane helix</keyword>
<feature type="transmembrane region" description="Helical" evidence="1">
    <location>
        <begin position="6"/>
        <end position="30"/>
    </location>
</feature>
<evidence type="ECO:0008006" key="4">
    <source>
        <dbReference type="Google" id="ProtNLM"/>
    </source>
</evidence>
<evidence type="ECO:0000313" key="3">
    <source>
        <dbReference type="Proteomes" id="UP000306416"/>
    </source>
</evidence>
<comment type="caution">
    <text evidence="2">The sequence shown here is derived from an EMBL/GenBank/DDBJ whole genome shotgun (WGS) entry which is preliminary data.</text>
</comment>
<proteinExistence type="predicted"/>
<protein>
    <recommendedName>
        <fullName evidence="4">DUF2721 domain-containing protein</fullName>
    </recommendedName>
</protein>
<sequence length="125" mass="14031">MNIYSALMMSVTMIMTAVMLPRIYFSWITAQHCDEAEIDQLEQLLAEQNRWVWRHFGCATLAVAMIWMAHNSPNDLGIPASMEMTLACYATVSLFFAVLESLIAQKVAAYLALALAPVAVREEKD</sequence>
<evidence type="ECO:0000256" key="1">
    <source>
        <dbReference type="SAM" id="Phobius"/>
    </source>
</evidence>
<keyword evidence="1" id="KW-0812">Transmembrane</keyword>
<dbReference type="RefSeq" id="WP_135871530.1">
    <property type="nucleotide sequence ID" value="NZ_SRSC01000003.1"/>
</dbReference>
<name>A0A4S1CF88_9BACT</name>
<reference evidence="2 3" key="1">
    <citation type="submission" date="2019-04" db="EMBL/GenBank/DDBJ databases">
        <title>Geobacter oryzae sp. nov., ferric-reducing bacteria isolated from paddy soil.</title>
        <authorList>
            <person name="Xu Z."/>
            <person name="Masuda Y."/>
            <person name="Itoh H."/>
            <person name="Senoo K."/>
        </authorList>
    </citation>
    <scope>NUCLEOTIDE SEQUENCE [LARGE SCALE GENOMIC DNA]</scope>
    <source>
        <strain evidence="2 3">Red111</strain>
    </source>
</reference>
<dbReference type="Proteomes" id="UP000306416">
    <property type="component" value="Unassembled WGS sequence"/>
</dbReference>
<gene>
    <name evidence="2" type="ORF">E4633_15500</name>
</gene>
<dbReference type="AlphaFoldDB" id="A0A4S1CF88"/>
<organism evidence="2 3">
    <name type="scientific">Geomonas terrae</name>
    <dbReference type="NCBI Taxonomy" id="2562681"/>
    <lineage>
        <taxon>Bacteria</taxon>
        <taxon>Pseudomonadati</taxon>
        <taxon>Thermodesulfobacteriota</taxon>
        <taxon>Desulfuromonadia</taxon>
        <taxon>Geobacterales</taxon>
        <taxon>Geobacteraceae</taxon>
        <taxon>Geomonas</taxon>
    </lineage>
</organism>
<keyword evidence="1" id="KW-0472">Membrane</keyword>
<dbReference type="EMBL" id="SRSC01000003">
    <property type="protein sequence ID" value="TGU71706.1"/>
    <property type="molecule type" value="Genomic_DNA"/>
</dbReference>
<feature type="transmembrane region" description="Helical" evidence="1">
    <location>
        <begin position="51"/>
        <end position="70"/>
    </location>
</feature>
<evidence type="ECO:0000313" key="2">
    <source>
        <dbReference type="EMBL" id="TGU71706.1"/>
    </source>
</evidence>
<accession>A0A4S1CF88</accession>
<feature type="transmembrane region" description="Helical" evidence="1">
    <location>
        <begin position="76"/>
        <end position="99"/>
    </location>
</feature>
<keyword evidence="3" id="KW-1185">Reference proteome</keyword>